<dbReference type="CDD" id="cd00158">
    <property type="entry name" value="RHOD"/>
    <property type="match status" value="1"/>
</dbReference>
<dbReference type="AlphaFoldDB" id="A0A6A5BGZ4"/>
<evidence type="ECO:0000259" key="1">
    <source>
        <dbReference type="PROSITE" id="PS50206"/>
    </source>
</evidence>
<dbReference type="EMBL" id="VFQX01000068">
    <property type="protein sequence ID" value="KAF0972289.1"/>
    <property type="molecule type" value="Genomic_DNA"/>
</dbReference>
<evidence type="ECO:0000313" key="2">
    <source>
        <dbReference type="EMBL" id="KAF0972289.1"/>
    </source>
</evidence>
<dbReference type="PROSITE" id="PS50206">
    <property type="entry name" value="RHODANESE_3"/>
    <property type="match status" value="1"/>
</dbReference>
<sequence>MSADNSNTKSSSQSSSSWFSAPWWWTFGSVPEIDSDSLHQLVQSKPEPPLQIIDVRTETEYQEGHIEGSMNCSFLPNVFSFSNRIQELKLDPSRPVYAICLSAHRSIAAVKWLSQNGYQAFQLKGGMKEWRRLNKPEVKD</sequence>
<comment type="caution">
    <text evidence="2">The sequence shown here is derived from an EMBL/GenBank/DDBJ whole genome shotgun (WGS) entry which is preliminary data.</text>
</comment>
<dbReference type="Gene3D" id="3.40.250.10">
    <property type="entry name" value="Rhodanese-like domain"/>
    <property type="match status" value="1"/>
</dbReference>
<keyword evidence="3" id="KW-1185">Reference proteome</keyword>
<dbReference type="Pfam" id="PF00581">
    <property type="entry name" value="Rhodanese"/>
    <property type="match status" value="1"/>
</dbReference>
<dbReference type="VEuPathDB" id="AmoebaDB:NF0105710"/>
<proteinExistence type="predicted"/>
<dbReference type="VEuPathDB" id="AmoebaDB:FDP41_009192"/>
<dbReference type="InterPro" id="IPR050229">
    <property type="entry name" value="GlpE_sulfurtransferase"/>
</dbReference>
<name>A0A6A5BGZ4_NAEFO</name>
<gene>
    <name evidence="2" type="ORF">FDP41_009192</name>
</gene>
<dbReference type="GeneID" id="68116409"/>
<dbReference type="SMART" id="SM00450">
    <property type="entry name" value="RHOD"/>
    <property type="match status" value="1"/>
</dbReference>
<reference evidence="2 3" key="1">
    <citation type="journal article" date="2019" name="Sci. Rep.">
        <title>Nanopore sequencing improves the draft genome of the human pathogenic amoeba Naegleria fowleri.</title>
        <authorList>
            <person name="Liechti N."/>
            <person name="Schurch N."/>
            <person name="Bruggmann R."/>
            <person name="Wittwer M."/>
        </authorList>
    </citation>
    <scope>NUCLEOTIDE SEQUENCE [LARGE SCALE GENOMIC DNA]</scope>
    <source>
        <strain evidence="2 3">ATCC 30894</strain>
    </source>
</reference>
<protein>
    <recommendedName>
        <fullName evidence="1">Rhodanese domain-containing protein</fullName>
    </recommendedName>
</protein>
<feature type="domain" description="Rhodanese" evidence="1">
    <location>
        <begin position="46"/>
        <end position="139"/>
    </location>
</feature>
<evidence type="ECO:0000313" key="3">
    <source>
        <dbReference type="Proteomes" id="UP000444721"/>
    </source>
</evidence>
<dbReference type="PANTHER" id="PTHR43031">
    <property type="entry name" value="FAD-DEPENDENT OXIDOREDUCTASE"/>
    <property type="match status" value="1"/>
</dbReference>
<organism evidence="2 3">
    <name type="scientific">Naegleria fowleri</name>
    <name type="common">Brain eating amoeba</name>
    <dbReference type="NCBI Taxonomy" id="5763"/>
    <lineage>
        <taxon>Eukaryota</taxon>
        <taxon>Discoba</taxon>
        <taxon>Heterolobosea</taxon>
        <taxon>Tetramitia</taxon>
        <taxon>Eutetramitia</taxon>
        <taxon>Vahlkampfiidae</taxon>
        <taxon>Naegleria</taxon>
    </lineage>
</organism>
<dbReference type="InterPro" id="IPR001763">
    <property type="entry name" value="Rhodanese-like_dom"/>
</dbReference>
<dbReference type="RefSeq" id="XP_044557004.1">
    <property type="nucleotide sequence ID" value="XM_044713124.1"/>
</dbReference>
<dbReference type="Proteomes" id="UP000444721">
    <property type="component" value="Unassembled WGS sequence"/>
</dbReference>
<dbReference type="OrthoDB" id="566238at2759"/>
<dbReference type="SUPFAM" id="SSF52821">
    <property type="entry name" value="Rhodanese/Cell cycle control phosphatase"/>
    <property type="match status" value="1"/>
</dbReference>
<dbReference type="InterPro" id="IPR036873">
    <property type="entry name" value="Rhodanese-like_dom_sf"/>
</dbReference>
<dbReference type="PANTHER" id="PTHR43031:SF1">
    <property type="entry name" value="PYRIDINE NUCLEOTIDE-DISULPHIDE OXIDOREDUCTASE"/>
    <property type="match status" value="1"/>
</dbReference>
<accession>A0A6A5BGZ4</accession>